<feature type="transmembrane region" description="Helical" evidence="12">
    <location>
        <begin position="767"/>
        <end position="788"/>
    </location>
</feature>
<evidence type="ECO:0000256" key="10">
    <source>
        <dbReference type="ARBA" id="ARBA00023136"/>
    </source>
</evidence>
<comment type="caution">
    <text evidence="14">The sequence shown here is derived from an EMBL/GenBank/DDBJ whole genome shotgun (WGS) entry which is preliminary data.</text>
</comment>
<comment type="catalytic activity">
    <reaction evidence="11">
        <text>ATP + H2O = ADP + phosphate + H(+)</text>
        <dbReference type="Rhea" id="RHEA:13065"/>
        <dbReference type="ChEBI" id="CHEBI:15377"/>
        <dbReference type="ChEBI" id="CHEBI:15378"/>
        <dbReference type="ChEBI" id="CHEBI:30616"/>
        <dbReference type="ChEBI" id="CHEBI:43474"/>
        <dbReference type="ChEBI" id="CHEBI:456216"/>
    </reaction>
</comment>
<dbReference type="EMBL" id="AOSG01000088">
    <property type="protein sequence ID" value="EOR69871.1"/>
    <property type="molecule type" value="Genomic_DNA"/>
</dbReference>
<evidence type="ECO:0000256" key="12">
    <source>
        <dbReference type="SAM" id="Phobius"/>
    </source>
</evidence>
<evidence type="ECO:0000256" key="8">
    <source>
        <dbReference type="ARBA" id="ARBA00022967"/>
    </source>
</evidence>
<keyword evidence="4 12" id="KW-0812">Transmembrane</keyword>
<dbReference type="Proteomes" id="UP000014184">
    <property type="component" value="Unassembled WGS sequence"/>
</dbReference>
<dbReference type="RefSeq" id="WP_011293457.1">
    <property type="nucleotide sequence ID" value="NZ_AOSG01000088.1"/>
</dbReference>
<dbReference type="SUPFAM" id="SSF81653">
    <property type="entry name" value="Calcium ATPase, transduction domain A"/>
    <property type="match status" value="1"/>
</dbReference>
<organism evidence="14 15">
    <name type="scientific">Thermobifida fusca TM51</name>
    <dbReference type="NCBI Taxonomy" id="1169414"/>
    <lineage>
        <taxon>Bacteria</taxon>
        <taxon>Bacillati</taxon>
        <taxon>Actinomycetota</taxon>
        <taxon>Actinomycetes</taxon>
        <taxon>Streptosporangiales</taxon>
        <taxon>Nocardiopsidaceae</taxon>
        <taxon>Thermobifida</taxon>
    </lineage>
</organism>
<reference evidence="14 15" key="1">
    <citation type="journal article" date="2013" name="Genome Announc.">
        <title>Draft Genome Sequence of the Lignocellulose Decomposer Thermobifida fusca Strain TM51.</title>
        <authorList>
            <person name="Toth A."/>
            <person name="Barna T."/>
            <person name="Nagy I."/>
            <person name="Horvath B."/>
            <person name="Nagy I."/>
            <person name="Tancsics A."/>
            <person name="Kriszt B."/>
            <person name="Baka E."/>
            <person name="Fekete C."/>
            <person name="Kukolya J."/>
        </authorList>
    </citation>
    <scope>NUCLEOTIDE SEQUENCE [LARGE SCALE GENOMIC DNA]</scope>
    <source>
        <strain evidence="14 15">TM51</strain>
    </source>
</reference>
<dbReference type="InterPro" id="IPR023298">
    <property type="entry name" value="ATPase_P-typ_TM_dom_sf"/>
</dbReference>
<gene>
    <name evidence="14" type="ORF">TM51_15595</name>
</gene>
<dbReference type="Gene3D" id="1.20.1110.10">
    <property type="entry name" value="Calcium-transporting ATPase, transmembrane domain"/>
    <property type="match status" value="1"/>
</dbReference>
<dbReference type="InterPro" id="IPR001757">
    <property type="entry name" value="P_typ_ATPase"/>
</dbReference>
<accession>A0A9P2WPF3</accession>
<feature type="transmembrane region" description="Helical" evidence="12">
    <location>
        <begin position="250"/>
        <end position="270"/>
    </location>
</feature>
<dbReference type="GO" id="GO:0016887">
    <property type="term" value="F:ATP hydrolysis activity"/>
    <property type="evidence" value="ECO:0007669"/>
    <property type="project" value="InterPro"/>
</dbReference>
<dbReference type="InterPro" id="IPR044492">
    <property type="entry name" value="P_typ_ATPase_HD_dom"/>
</dbReference>
<dbReference type="SMART" id="SM00831">
    <property type="entry name" value="Cation_ATPase_N"/>
    <property type="match status" value="1"/>
</dbReference>
<dbReference type="FunFam" id="2.70.150.10:FF:000160">
    <property type="entry name" value="Sarcoplasmic/endoplasmic reticulum calcium ATPase 1"/>
    <property type="match status" value="1"/>
</dbReference>
<dbReference type="PRINTS" id="PR00120">
    <property type="entry name" value="HATPASE"/>
</dbReference>
<evidence type="ECO:0000256" key="6">
    <source>
        <dbReference type="ARBA" id="ARBA00022840"/>
    </source>
</evidence>
<feature type="transmembrane region" description="Helical" evidence="12">
    <location>
        <begin position="695"/>
        <end position="720"/>
    </location>
</feature>
<keyword evidence="5" id="KW-0547">Nucleotide-binding</keyword>
<dbReference type="AlphaFoldDB" id="A0A9P2WPF3"/>
<dbReference type="SUPFAM" id="SSF81665">
    <property type="entry name" value="Calcium ATPase, transmembrane domain M"/>
    <property type="match status" value="1"/>
</dbReference>
<dbReference type="Gene3D" id="3.40.1110.10">
    <property type="entry name" value="Calcium-transporting ATPase, cytoplasmic domain N"/>
    <property type="match status" value="1"/>
</dbReference>
<dbReference type="SUPFAM" id="SSF56784">
    <property type="entry name" value="HAD-like"/>
    <property type="match status" value="1"/>
</dbReference>
<keyword evidence="7" id="KW-0460">Magnesium</keyword>
<feature type="transmembrane region" description="Helical" evidence="12">
    <location>
        <begin position="834"/>
        <end position="855"/>
    </location>
</feature>
<evidence type="ECO:0000256" key="3">
    <source>
        <dbReference type="ARBA" id="ARBA00022553"/>
    </source>
</evidence>
<dbReference type="PANTHER" id="PTHR42861">
    <property type="entry name" value="CALCIUM-TRANSPORTING ATPASE"/>
    <property type="match status" value="1"/>
</dbReference>
<dbReference type="InterPro" id="IPR023214">
    <property type="entry name" value="HAD_sf"/>
</dbReference>
<evidence type="ECO:0000256" key="11">
    <source>
        <dbReference type="ARBA" id="ARBA00049360"/>
    </source>
</evidence>
<sequence length="905" mass="96515">MTGPAVVDRQWHTVAAHEVFPALETSPDGLTEEEARRRLAEYGPNRLEEAPPPSAVAVFLRQFASPVIAILLFALLLTVVLREWLDAAVIAAALLVNAGIGFVQERKAEQAVRALMNLSQPRARVVRDGRRREVESTDLVPGDVVFIESGSRIPADIRLVEAHALEVDESLLTGESEPVVKSTATAAADAGVGDRSGVAFSGTMVVSGRGMGVVYATGRRTELGAIAGLLKSEPETATPLKERMTRLSRVIVAATLVSALLVMAIGLVRGGDPMELLLVAVALAVAAVPEGLPIVLTVALAVGVTRMARRNAIVRRMLAVEALGSATVIGSDKTGTLTENRMTVRRLWSPAGGEAGPAAVTPYWGNITELPLEQVDPYVLLVLCGALTNEATMASEEGREASGDPTEVALLEAAYDAELLHTARDVRFPKTAEVHFEPARRFSATARRWGNREVLFVKGAPERVVEMCDAQVGRVEAGRWQPAALRPGELHAAGERMAAEGLRLLALAVSRPYEPGAASVDPHDPSGLVLLGLVGIMDPPRPGVREAVQDCREAGVRVVMITGDHAVTARAIAAELGICEPDAPVLTYQQIAGLDDEELRAAVAQVNVYARIPPEGKLRLVRALEANGEVVAVTGDGVNDAPALKAASVGVAMGQEGTDVAREAAEIVLADDNFTTIVHAVEEGRVTFDNIRRAVFFLVSIGAAMVVALTVSTLLGWPLLMVPAQLLWLNLVTSGVQDIALVFERAEPGLLRRPPRSVHEGILSRLLWQRVGVTGVVMAAGTLAMFWWEWQRTASLTAAQTMALTTMVVFMAFQAGNARSDTRSVLGMPLRYNPYLVVAVAGSFALHVAALYFPPTQVLLRVEPLDAAAWARIAAVAVSVVVVVELEKMVRRAWARHGEPSGARQ</sequence>
<evidence type="ECO:0000256" key="9">
    <source>
        <dbReference type="ARBA" id="ARBA00022989"/>
    </source>
</evidence>
<evidence type="ECO:0000313" key="14">
    <source>
        <dbReference type="EMBL" id="EOR69871.1"/>
    </source>
</evidence>
<dbReference type="Gene3D" id="2.70.150.10">
    <property type="entry name" value="Calcium-transporting ATPase, cytoplasmic transduction domain A"/>
    <property type="match status" value="1"/>
</dbReference>
<dbReference type="Pfam" id="PF00689">
    <property type="entry name" value="Cation_ATPase_C"/>
    <property type="match status" value="1"/>
</dbReference>
<dbReference type="FunFam" id="3.40.50.1000:FF:000028">
    <property type="entry name" value="Calcium-transporting P-type ATPase, putative"/>
    <property type="match status" value="1"/>
</dbReference>
<keyword evidence="6" id="KW-0067">ATP-binding</keyword>
<evidence type="ECO:0000256" key="4">
    <source>
        <dbReference type="ARBA" id="ARBA00022692"/>
    </source>
</evidence>
<dbReference type="GO" id="GO:0005886">
    <property type="term" value="C:plasma membrane"/>
    <property type="evidence" value="ECO:0007669"/>
    <property type="project" value="UniProtKB-SubCell"/>
</dbReference>
<dbReference type="Pfam" id="PF08282">
    <property type="entry name" value="Hydrolase_3"/>
    <property type="match status" value="1"/>
</dbReference>
<feature type="transmembrane region" description="Helical" evidence="12">
    <location>
        <begin position="794"/>
        <end position="813"/>
    </location>
</feature>
<dbReference type="InterPro" id="IPR036412">
    <property type="entry name" value="HAD-like_sf"/>
</dbReference>
<keyword evidence="10 12" id="KW-0472">Membrane</keyword>
<evidence type="ECO:0000256" key="5">
    <source>
        <dbReference type="ARBA" id="ARBA00022741"/>
    </source>
</evidence>
<dbReference type="InterPro" id="IPR008250">
    <property type="entry name" value="ATPase_P-typ_transduc_dom_A_sf"/>
</dbReference>
<keyword evidence="9 12" id="KW-1133">Transmembrane helix</keyword>
<dbReference type="SUPFAM" id="SSF81660">
    <property type="entry name" value="Metal cation-transporting ATPase, ATP-binding domain N"/>
    <property type="match status" value="1"/>
</dbReference>
<proteinExistence type="inferred from homology"/>
<feature type="transmembrane region" description="Helical" evidence="12">
    <location>
        <begin position="276"/>
        <end position="302"/>
    </location>
</feature>
<dbReference type="PROSITE" id="PS00154">
    <property type="entry name" value="ATPASE_E1_E2"/>
    <property type="match status" value="1"/>
</dbReference>
<dbReference type="InterPro" id="IPR059000">
    <property type="entry name" value="ATPase_P-type_domA"/>
</dbReference>
<dbReference type="InterPro" id="IPR018303">
    <property type="entry name" value="ATPase_P-typ_P_site"/>
</dbReference>
<evidence type="ECO:0000313" key="15">
    <source>
        <dbReference type="Proteomes" id="UP000014184"/>
    </source>
</evidence>
<dbReference type="NCBIfam" id="TIGR01494">
    <property type="entry name" value="ATPase_P-type"/>
    <property type="match status" value="2"/>
</dbReference>
<evidence type="ECO:0000256" key="7">
    <source>
        <dbReference type="ARBA" id="ARBA00022842"/>
    </source>
</evidence>
<dbReference type="InterPro" id="IPR023299">
    <property type="entry name" value="ATPase_P-typ_cyto_dom_N"/>
</dbReference>
<name>A0A9P2WPF3_THEFU</name>
<dbReference type="Gene3D" id="3.40.50.1000">
    <property type="entry name" value="HAD superfamily/HAD-like"/>
    <property type="match status" value="1"/>
</dbReference>
<evidence type="ECO:0000256" key="2">
    <source>
        <dbReference type="ARBA" id="ARBA00005675"/>
    </source>
</evidence>
<dbReference type="SFLD" id="SFLDS00003">
    <property type="entry name" value="Haloacid_Dehalogenase"/>
    <property type="match status" value="1"/>
</dbReference>
<keyword evidence="3" id="KW-0597">Phosphoprotein</keyword>
<dbReference type="Pfam" id="PF00122">
    <property type="entry name" value="E1-E2_ATPase"/>
    <property type="match status" value="1"/>
</dbReference>
<dbReference type="InterPro" id="IPR004014">
    <property type="entry name" value="ATPase_P-typ_cation-transptr_N"/>
</dbReference>
<feature type="domain" description="Cation-transporting P-type ATPase N-terminal" evidence="13">
    <location>
        <begin position="10"/>
        <end position="83"/>
    </location>
</feature>
<keyword evidence="15" id="KW-1185">Reference proteome</keyword>
<feature type="transmembrane region" description="Helical" evidence="12">
    <location>
        <begin position="87"/>
        <end position="103"/>
    </location>
</feature>
<protein>
    <submittedName>
        <fullName evidence="14">ATPase, E1-E2 type</fullName>
    </submittedName>
</protein>
<dbReference type="InterPro" id="IPR006068">
    <property type="entry name" value="ATPase_P-typ_cation-transptr_C"/>
</dbReference>
<comment type="subcellular location">
    <subcellularLocation>
        <location evidence="1">Cell membrane</location>
        <topology evidence="1">Multi-pass membrane protein</topology>
    </subcellularLocation>
</comment>
<feature type="transmembrane region" description="Helical" evidence="12">
    <location>
        <begin position="63"/>
        <end position="81"/>
    </location>
</feature>
<dbReference type="Pfam" id="PF13246">
    <property type="entry name" value="Cation_ATPase"/>
    <property type="match status" value="1"/>
</dbReference>
<dbReference type="SFLD" id="SFLDF00027">
    <property type="entry name" value="p-type_atpase"/>
    <property type="match status" value="1"/>
</dbReference>
<dbReference type="PRINTS" id="PR00119">
    <property type="entry name" value="CATATPASE"/>
</dbReference>
<dbReference type="GO" id="GO:0005524">
    <property type="term" value="F:ATP binding"/>
    <property type="evidence" value="ECO:0007669"/>
    <property type="project" value="UniProtKB-KW"/>
</dbReference>
<feature type="transmembrane region" description="Helical" evidence="12">
    <location>
        <begin position="726"/>
        <end position="746"/>
    </location>
</feature>
<evidence type="ECO:0000256" key="1">
    <source>
        <dbReference type="ARBA" id="ARBA00004651"/>
    </source>
</evidence>
<feature type="transmembrane region" description="Helical" evidence="12">
    <location>
        <begin position="867"/>
        <end position="886"/>
    </location>
</feature>
<comment type="similarity">
    <text evidence="2">Belongs to the cation transport ATPase (P-type) (TC 3.A.3) family. Type IIA subfamily.</text>
</comment>
<dbReference type="SFLD" id="SFLDG00002">
    <property type="entry name" value="C1.7:_P-type_atpase_like"/>
    <property type="match status" value="1"/>
</dbReference>
<dbReference type="Pfam" id="PF00690">
    <property type="entry name" value="Cation_ATPase_N"/>
    <property type="match status" value="1"/>
</dbReference>
<keyword evidence="8" id="KW-1278">Translocase</keyword>
<evidence type="ECO:0000259" key="13">
    <source>
        <dbReference type="SMART" id="SM00831"/>
    </source>
</evidence>